<organism evidence="3 4">
    <name type="scientific">Sphingobacterium alimentarium</name>
    <dbReference type="NCBI Taxonomy" id="797292"/>
    <lineage>
        <taxon>Bacteria</taxon>
        <taxon>Pseudomonadati</taxon>
        <taxon>Bacteroidota</taxon>
        <taxon>Sphingobacteriia</taxon>
        <taxon>Sphingobacteriales</taxon>
        <taxon>Sphingobacteriaceae</taxon>
        <taxon>Sphingobacterium</taxon>
    </lineage>
</organism>
<dbReference type="EMBL" id="SMBZ01000011">
    <property type="protein sequence ID" value="TCV17182.1"/>
    <property type="molecule type" value="Genomic_DNA"/>
</dbReference>
<feature type="transmembrane region" description="Helical" evidence="1">
    <location>
        <begin position="141"/>
        <end position="157"/>
    </location>
</feature>
<evidence type="ECO:0000313" key="4">
    <source>
        <dbReference type="Proteomes" id="UP000295197"/>
    </source>
</evidence>
<keyword evidence="1" id="KW-1133">Transmembrane helix</keyword>
<keyword evidence="1" id="KW-0812">Transmembrane</keyword>
<sequence length="178" mass="20033">MKFFLTSILVLLCSWIANAQSIQQRIDNFMIKESLTANGKIAIIAVDSADVAQDHINGTFKFTINGFEQVLNFHDGVAIPSHPIESSTFVFFKHKNQEKTSGKLYFLYKKDNSISPIKINGLLLLIIPAVILLLAYAAKRLFTTFIILAIVYFYFSYSKGLSLSQLLESAFQTLKNLI</sequence>
<keyword evidence="1" id="KW-0472">Membrane</keyword>
<evidence type="ECO:0000313" key="3">
    <source>
        <dbReference type="EMBL" id="TCV17182.1"/>
    </source>
</evidence>
<dbReference type="AlphaFoldDB" id="A0A4R3VUJ3"/>
<keyword evidence="4" id="KW-1185">Reference proteome</keyword>
<name>A0A4R3VUJ3_9SPHI</name>
<protein>
    <submittedName>
        <fullName evidence="3">Uncharacterized protein</fullName>
    </submittedName>
</protein>
<feature type="transmembrane region" description="Helical" evidence="1">
    <location>
        <begin position="119"/>
        <end position="136"/>
    </location>
</feature>
<comment type="caution">
    <text evidence="3">The sequence shown here is derived from an EMBL/GenBank/DDBJ whole genome shotgun (WGS) entry which is preliminary data.</text>
</comment>
<keyword evidence="2" id="KW-0732">Signal</keyword>
<evidence type="ECO:0000256" key="2">
    <source>
        <dbReference type="SAM" id="SignalP"/>
    </source>
</evidence>
<gene>
    <name evidence="3" type="ORF">EDC17_1011101</name>
</gene>
<reference evidence="3 4" key="1">
    <citation type="submission" date="2019-03" db="EMBL/GenBank/DDBJ databases">
        <title>Genomic Encyclopedia of Type Strains, Phase IV (KMG-IV): sequencing the most valuable type-strain genomes for metagenomic binning, comparative biology and taxonomic classification.</title>
        <authorList>
            <person name="Goeker M."/>
        </authorList>
    </citation>
    <scope>NUCLEOTIDE SEQUENCE [LARGE SCALE GENOMIC DNA]</scope>
    <source>
        <strain evidence="3 4">DSM 22362</strain>
    </source>
</reference>
<feature type="signal peptide" evidence="2">
    <location>
        <begin position="1"/>
        <end position="19"/>
    </location>
</feature>
<proteinExistence type="predicted"/>
<dbReference type="Proteomes" id="UP000295197">
    <property type="component" value="Unassembled WGS sequence"/>
</dbReference>
<dbReference type="RefSeq" id="WP_132777258.1">
    <property type="nucleotide sequence ID" value="NZ_SMBZ01000011.1"/>
</dbReference>
<evidence type="ECO:0000256" key="1">
    <source>
        <dbReference type="SAM" id="Phobius"/>
    </source>
</evidence>
<feature type="chain" id="PRO_5020190466" evidence="2">
    <location>
        <begin position="20"/>
        <end position="178"/>
    </location>
</feature>
<accession>A0A4R3VUJ3</accession>
<dbReference type="OrthoDB" id="793869at2"/>